<reference evidence="2" key="1">
    <citation type="journal article" date="2014" name="Environ. Microbiol.">
        <title>Comparative genomics of the marine bacterial genus Glaciecola reveals the high degree of genomic diversity and genomic characteristic for cold adaptation.</title>
        <authorList>
            <person name="Qin Q.L."/>
            <person name="Xie B.B."/>
            <person name="Yu Y."/>
            <person name="Shu Y.L."/>
            <person name="Rong J.C."/>
            <person name="Zhang Y.J."/>
            <person name="Zhao D.L."/>
            <person name="Chen X.L."/>
            <person name="Zhang X.Y."/>
            <person name="Chen B."/>
            <person name="Zhou B.C."/>
            <person name="Zhang Y.Z."/>
        </authorList>
    </citation>
    <scope>NUCLEOTIDE SEQUENCE [LARGE SCALE GENOMIC DNA]</scope>
    <source>
        <strain evidence="2">ACAM 615</strain>
    </source>
</reference>
<organism evidence="1 2">
    <name type="scientific">Brumicola pallidula DSM 14239 = ACAM 615</name>
    <dbReference type="NCBI Taxonomy" id="1121922"/>
    <lineage>
        <taxon>Bacteria</taxon>
        <taxon>Pseudomonadati</taxon>
        <taxon>Pseudomonadota</taxon>
        <taxon>Gammaproteobacteria</taxon>
        <taxon>Alteromonadales</taxon>
        <taxon>Alteromonadaceae</taxon>
        <taxon>Brumicola</taxon>
    </lineage>
</organism>
<comment type="caution">
    <text evidence="1">The sequence shown here is derived from an EMBL/GenBank/DDBJ whole genome shotgun (WGS) entry which is preliminary data.</text>
</comment>
<protein>
    <submittedName>
        <fullName evidence="1">Uncharacterized protein</fullName>
    </submittedName>
</protein>
<dbReference type="AlphaFoldDB" id="K6ZZ81"/>
<dbReference type="EMBL" id="BAEQ01000026">
    <property type="protein sequence ID" value="GAC28595.1"/>
    <property type="molecule type" value="Genomic_DNA"/>
</dbReference>
<dbReference type="Proteomes" id="UP000006251">
    <property type="component" value="Unassembled WGS sequence"/>
</dbReference>
<proteinExistence type="predicted"/>
<evidence type="ECO:0000313" key="2">
    <source>
        <dbReference type="Proteomes" id="UP000006251"/>
    </source>
</evidence>
<gene>
    <name evidence="1" type="ORF">GPAL_1732</name>
</gene>
<sequence length="51" mass="5561">MAIVLLLECSSFALKARCLQSTIKLGESSVLFCNQPILFAKNTKLLAIDGF</sequence>
<name>K6ZZ81_9ALTE</name>
<evidence type="ECO:0000313" key="1">
    <source>
        <dbReference type="EMBL" id="GAC28595.1"/>
    </source>
</evidence>
<keyword evidence="2" id="KW-1185">Reference proteome</keyword>
<accession>K6ZZ81</accession>